<dbReference type="EMBL" id="CP129013">
    <property type="protein sequence ID" value="WLR43343.1"/>
    <property type="molecule type" value="Genomic_DNA"/>
</dbReference>
<gene>
    <name evidence="1" type="ORF">LC087_03925</name>
</gene>
<proteinExistence type="predicted"/>
<keyword evidence="2" id="KW-1185">Reference proteome</keyword>
<dbReference type="RefSeq" id="WP_306020071.1">
    <property type="nucleotide sequence ID" value="NZ_CP129013.1"/>
</dbReference>
<sequence>MDVTSVYKKFWNSRFAENEINTTKVDEMIIQEIQDEFTHP</sequence>
<dbReference type="Proteomes" id="UP001197974">
    <property type="component" value="Chromosome"/>
</dbReference>
<accession>A0ABY9JX34</accession>
<evidence type="ECO:0000313" key="1">
    <source>
        <dbReference type="EMBL" id="WLR43343.1"/>
    </source>
</evidence>
<name>A0ABY9JX34_9BACI</name>
<organism evidence="1 2">
    <name type="scientific">Bacillus carboniphilus</name>
    <dbReference type="NCBI Taxonomy" id="86663"/>
    <lineage>
        <taxon>Bacteria</taxon>
        <taxon>Bacillati</taxon>
        <taxon>Bacillota</taxon>
        <taxon>Bacilli</taxon>
        <taxon>Bacillales</taxon>
        <taxon>Bacillaceae</taxon>
        <taxon>Bacillus</taxon>
    </lineage>
</organism>
<protein>
    <submittedName>
        <fullName evidence="1">Uncharacterized protein</fullName>
    </submittedName>
</protein>
<reference evidence="1 2" key="1">
    <citation type="submission" date="2023-06" db="EMBL/GenBank/DDBJ databases">
        <title>Five Gram-positive bacteria isolated from mangrove sediments in Shenzhen, Guangdong, China.</title>
        <authorList>
            <person name="Yu S."/>
            <person name="Zheng W."/>
            <person name="Huang Y."/>
        </authorList>
    </citation>
    <scope>NUCLEOTIDE SEQUENCE [LARGE SCALE GENOMIC DNA]</scope>
    <source>
        <strain evidence="1 2">SaN35-3</strain>
    </source>
</reference>
<evidence type="ECO:0000313" key="2">
    <source>
        <dbReference type="Proteomes" id="UP001197974"/>
    </source>
</evidence>